<dbReference type="SMART" id="SM00304">
    <property type="entry name" value="HAMP"/>
    <property type="match status" value="1"/>
</dbReference>
<dbReference type="RefSeq" id="WP_074727796.1">
    <property type="nucleotide sequence ID" value="NZ_FNQS01000001.1"/>
</dbReference>
<evidence type="ECO:0000256" key="6">
    <source>
        <dbReference type="ARBA" id="ARBA00023136"/>
    </source>
</evidence>
<dbReference type="PRINTS" id="PR00260">
    <property type="entry name" value="CHEMTRNSDUCR"/>
</dbReference>
<dbReference type="Pfam" id="PF02743">
    <property type="entry name" value="dCache_1"/>
    <property type="match status" value="1"/>
</dbReference>
<dbReference type="Gene3D" id="1.10.287.950">
    <property type="entry name" value="Methyl-accepting chemotaxis protein"/>
    <property type="match status" value="1"/>
</dbReference>
<dbReference type="STRING" id="71657.SAMN02982996_00430"/>
<evidence type="ECO:0000313" key="13">
    <source>
        <dbReference type="EMBL" id="SDZ84767.1"/>
    </source>
</evidence>
<dbReference type="GeneID" id="97763371"/>
<dbReference type="GO" id="GO:0005886">
    <property type="term" value="C:plasma membrane"/>
    <property type="evidence" value="ECO:0007669"/>
    <property type="project" value="UniProtKB-SubCell"/>
</dbReference>
<dbReference type="PANTHER" id="PTHR43531">
    <property type="entry name" value="PROTEIN ICFG"/>
    <property type="match status" value="1"/>
</dbReference>
<accession>A0A1H3WCA7</accession>
<evidence type="ECO:0000256" key="2">
    <source>
        <dbReference type="ARBA" id="ARBA00022475"/>
    </source>
</evidence>
<evidence type="ECO:0000256" key="7">
    <source>
        <dbReference type="ARBA" id="ARBA00023224"/>
    </source>
</evidence>
<dbReference type="GO" id="GO:0006935">
    <property type="term" value="P:chemotaxis"/>
    <property type="evidence" value="ECO:0007669"/>
    <property type="project" value="UniProtKB-KW"/>
</dbReference>
<dbReference type="CDD" id="cd11386">
    <property type="entry name" value="MCP_signal"/>
    <property type="match status" value="1"/>
</dbReference>
<keyword evidence="7 9" id="KW-0807">Transducer</keyword>
<dbReference type="GO" id="GO:0004888">
    <property type="term" value="F:transmembrane signaling receptor activity"/>
    <property type="evidence" value="ECO:0007669"/>
    <property type="project" value="InterPro"/>
</dbReference>
<proteinExistence type="inferred from homology"/>
<dbReference type="SUPFAM" id="SSF103190">
    <property type="entry name" value="Sensory domain-like"/>
    <property type="match status" value="1"/>
</dbReference>
<dbReference type="SUPFAM" id="SSF58104">
    <property type="entry name" value="Methyl-accepting chemotaxis protein (MCP) signaling domain"/>
    <property type="match status" value="1"/>
</dbReference>
<gene>
    <name evidence="13" type="ORF">SAMN02982996_00430</name>
</gene>
<dbReference type="Pfam" id="PF00672">
    <property type="entry name" value="HAMP"/>
    <property type="match status" value="1"/>
</dbReference>
<evidence type="ECO:0000256" key="4">
    <source>
        <dbReference type="ARBA" id="ARBA00022692"/>
    </source>
</evidence>
<protein>
    <submittedName>
        <fullName evidence="13">Methyl-accepting chemotaxis sensory transducer with Cache sensor</fullName>
    </submittedName>
</protein>
<sequence length="596" mass="63202">MLKTTRARILAVCTAIIVLSLIINTFLNYQVAGKYNDKSIDNMLSAVTESHSLAIGDWVASKKQMMASLYDVAAGSDDPVPIFRQITRSGDFINVYMGYANGTAKFVETGGIPADYNPTVRPWYQQAVKEGEPLVTAPYVDMVTNTIVVSFVAPVIDNGTLIGVVGSDMAMKNVIANVNAIHPTTESYGLLIQADGTIIAHPNPELTMKPLKEIAPEVALDRILSAKTPVEVKLSGVDKLVLARPVAGTDWYVLVALDKAQATAGMHSLLLTSVITLVVIALLGSLIVSVMVNSSLRRLLQVRDAMDDISNGTNDLTQRLPDEGHDEVAQIARSFNRFVDKLSMIMLQIRDVSASLQMAANEIAAGNNDLSSRTEASAASLQQTASALEQISATVTQSAGSAQHVNERSLILAKDARSGGKVVSDVIVTMDDIVVASGKIGDIIGVIDGIAFQTNILALNAAVEAARAGEQGRGFAVVAGEVRALAQRSAQAAKEIKALIESTVRSVGAGSKQVRQASSTMNEIVGGVSTVTTVMSEITHASEEQMRGIQEINKAMAQLDSMVQQNAALVQESAAAFASLQSQTEELNSAVGHFKL</sequence>
<comment type="similarity">
    <text evidence="8">Belongs to the methyl-accepting chemotaxis (MCP) protein family.</text>
</comment>
<dbReference type="GO" id="GO:0007165">
    <property type="term" value="P:signal transduction"/>
    <property type="evidence" value="ECO:0007669"/>
    <property type="project" value="UniProtKB-KW"/>
</dbReference>
<keyword evidence="6 10" id="KW-0472">Membrane</keyword>
<keyword evidence="3" id="KW-0145">Chemotaxis</keyword>
<dbReference type="InterPro" id="IPR029151">
    <property type="entry name" value="Sensor-like_sf"/>
</dbReference>
<evidence type="ECO:0000256" key="9">
    <source>
        <dbReference type="PROSITE-ProRule" id="PRU00284"/>
    </source>
</evidence>
<dbReference type="EMBL" id="FNQS01000001">
    <property type="protein sequence ID" value="SDZ84767.1"/>
    <property type="molecule type" value="Genomic_DNA"/>
</dbReference>
<evidence type="ECO:0000259" key="11">
    <source>
        <dbReference type="PROSITE" id="PS50111"/>
    </source>
</evidence>
<organism evidence="13 14">
    <name type="scientific">Lonsdalea quercina</name>
    <dbReference type="NCBI Taxonomy" id="71657"/>
    <lineage>
        <taxon>Bacteria</taxon>
        <taxon>Pseudomonadati</taxon>
        <taxon>Pseudomonadota</taxon>
        <taxon>Gammaproteobacteria</taxon>
        <taxon>Enterobacterales</taxon>
        <taxon>Pectobacteriaceae</taxon>
        <taxon>Lonsdalea</taxon>
    </lineage>
</organism>
<evidence type="ECO:0000256" key="3">
    <source>
        <dbReference type="ARBA" id="ARBA00022500"/>
    </source>
</evidence>
<dbReference type="PROSITE" id="PS50111">
    <property type="entry name" value="CHEMOTAXIS_TRANSDUC_2"/>
    <property type="match status" value="1"/>
</dbReference>
<evidence type="ECO:0000256" key="8">
    <source>
        <dbReference type="ARBA" id="ARBA00029447"/>
    </source>
</evidence>
<dbReference type="SMART" id="SM00283">
    <property type="entry name" value="MA"/>
    <property type="match status" value="1"/>
</dbReference>
<keyword evidence="14" id="KW-1185">Reference proteome</keyword>
<dbReference type="CDD" id="cd06225">
    <property type="entry name" value="HAMP"/>
    <property type="match status" value="1"/>
</dbReference>
<dbReference type="InterPro" id="IPR051310">
    <property type="entry name" value="MCP_chemotaxis"/>
</dbReference>
<dbReference type="InterPro" id="IPR004089">
    <property type="entry name" value="MCPsignal_dom"/>
</dbReference>
<dbReference type="Pfam" id="PF00015">
    <property type="entry name" value="MCPsignal"/>
    <property type="match status" value="1"/>
</dbReference>
<evidence type="ECO:0000256" key="10">
    <source>
        <dbReference type="SAM" id="Phobius"/>
    </source>
</evidence>
<feature type="transmembrane region" description="Helical" evidence="10">
    <location>
        <begin position="7"/>
        <end position="27"/>
    </location>
</feature>
<comment type="subcellular location">
    <subcellularLocation>
        <location evidence="1">Cell membrane</location>
        <topology evidence="1">Multi-pass membrane protein</topology>
    </subcellularLocation>
</comment>
<dbReference type="PROSITE" id="PS50885">
    <property type="entry name" value="HAMP"/>
    <property type="match status" value="1"/>
</dbReference>
<name>A0A1H3WCA7_9GAMM</name>
<dbReference type="InterPro" id="IPR003660">
    <property type="entry name" value="HAMP_dom"/>
</dbReference>
<dbReference type="eggNOG" id="COG0840">
    <property type="taxonomic scope" value="Bacteria"/>
</dbReference>
<evidence type="ECO:0000256" key="1">
    <source>
        <dbReference type="ARBA" id="ARBA00004651"/>
    </source>
</evidence>
<dbReference type="InterPro" id="IPR033479">
    <property type="entry name" value="dCache_1"/>
</dbReference>
<dbReference type="FunFam" id="1.10.287.950:FF:000001">
    <property type="entry name" value="Methyl-accepting chemotaxis sensory transducer"/>
    <property type="match status" value="1"/>
</dbReference>
<evidence type="ECO:0000256" key="5">
    <source>
        <dbReference type="ARBA" id="ARBA00022989"/>
    </source>
</evidence>
<dbReference type="Gene3D" id="3.30.450.20">
    <property type="entry name" value="PAS domain"/>
    <property type="match status" value="2"/>
</dbReference>
<dbReference type="PANTHER" id="PTHR43531:SF16">
    <property type="entry name" value="METHYL-ACCEPTING CHEMOTAXIS PROTEIN II"/>
    <property type="match status" value="1"/>
</dbReference>
<dbReference type="Proteomes" id="UP000187280">
    <property type="component" value="Unassembled WGS sequence"/>
</dbReference>
<evidence type="ECO:0000313" key="14">
    <source>
        <dbReference type="Proteomes" id="UP000187280"/>
    </source>
</evidence>
<evidence type="ECO:0000259" key="12">
    <source>
        <dbReference type="PROSITE" id="PS50885"/>
    </source>
</evidence>
<feature type="domain" description="Methyl-accepting transducer" evidence="11">
    <location>
        <begin position="352"/>
        <end position="581"/>
    </location>
</feature>
<keyword evidence="4 10" id="KW-0812">Transmembrane</keyword>
<dbReference type="InterPro" id="IPR004090">
    <property type="entry name" value="Chemotax_Me-accpt_rcpt"/>
</dbReference>
<keyword evidence="2" id="KW-1003">Cell membrane</keyword>
<reference evidence="13 14" key="1">
    <citation type="submission" date="2016-10" db="EMBL/GenBank/DDBJ databases">
        <authorList>
            <person name="de Groot N.N."/>
        </authorList>
    </citation>
    <scope>NUCLEOTIDE SEQUENCE [LARGE SCALE GENOMIC DNA]</scope>
    <source>
        <strain evidence="13 14">ATCC 29281</strain>
    </source>
</reference>
<dbReference type="CDD" id="cd12912">
    <property type="entry name" value="PDC2_MCP_like"/>
    <property type="match status" value="1"/>
</dbReference>
<dbReference type="AlphaFoldDB" id="A0A1H3WCA7"/>
<feature type="domain" description="HAMP" evidence="12">
    <location>
        <begin position="293"/>
        <end position="347"/>
    </location>
</feature>
<feature type="transmembrane region" description="Helical" evidence="10">
    <location>
        <begin position="269"/>
        <end position="292"/>
    </location>
</feature>
<dbReference type="CDD" id="cd12913">
    <property type="entry name" value="PDC1_MCP_like"/>
    <property type="match status" value="1"/>
</dbReference>
<keyword evidence="5 10" id="KW-1133">Transmembrane helix</keyword>